<feature type="transmembrane region" description="Helical" evidence="5">
    <location>
        <begin position="451"/>
        <end position="471"/>
    </location>
</feature>
<keyword evidence="7" id="KW-1185">Reference proteome</keyword>
<proteinExistence type="inferred from homology"/>
<dbReference type="InterPro" id="IPR002213">
    <property type="entry name" value="UDP_glucos_trans"/>
</dbReference>
<evidence type="ECO:0000256" key="4">
    <source>
        <dbReference type="RuleBase" id="RU003718"/>
    </source>
</evidence>
<dbReference type="GO" id="GO:0016020">
    <property type="term" value="C:membrane"/>
    <property type="evidence" value="ECO:0007669"/>
    <property type="project" value="UniProtKB-SubCell"/>
</dbReference>
<dbReference type="PANTHER" id="PTHR48043">
    <property type="entry name" value="EG:EG0003.4 PROTEIN-RELATED"/>
    <property type="match status" value="1"/>
</dbReference>
<gene>
    <name evidence="6" type="ORF">V9T40_003581</name>
</gene>
<dbReference type="GO" id="GO:0015020">
    <property type="term" value="F:glucuronosyltransferase activity"/>
    <property type="evidence" value="ECO:0007669"/>
    <property type="project" value="UniProtKB-EC"/>
</dbReference>
<evidence type="ECO:0000313" key="7">
    <source>
        <dbReference type="Proteomes" id="UP001367676"/>
    </source>
</evidence>
<dbReference type="Pfam" id="PF00201">
    <property type="entry name" value="UDPGT"/>
    <property type="match status" value="1"/>
</dbReference>
<dbReference type="EMBL" id="JBBCAQ010000006">
    <property type="protein sequence ID" value="KAK7603582.1"/>
    <property type="molecule type" value="Genomic_DNA"/>
</dbReference>
<comment type="catalytic activity">
    <reaction evidence="5">
        <text>glucuronate acceptor + UDP-alpha-D-glucuronate = acceptor beta-D-glucuronoside + UDP + H(+)</text>
        <dbReference type="Rhea" id="RHEA:21032"/>
        <dbReference type="ChEBI" id="CHEBI:15378"/>
        <dbReference type="ChEBI" id="CHEBI:58052"/>
        <dbReference type="ChEBI" id="CHEBI:58223"/>
        <dbReference type="ChEBI" id="CHEBI:132367"/>
        <dbReference type="ChEBI" id="CHEBI:132368"/>
        <dbReference type="EC" id="2.4.1.17"/>
    </reaction>
</comment>
<keyword evidence="2 4" id="KW-0328">Glycosyltransferase</keyword>
<comment type="caution">
    <text evidence="6">The sequence shown here is derived from an EMBL/GenBank/DDBJ whole genome shotgun (WGS) entry which is preliminary data.</text>
</comment>
<name>A0AAN9TTK1_9HEMI</name>
<keyword evidence="5" id="KW-1133">Transmembrane helix</keyword>
<dbReference type="InterPro" id="IPR035595">
    <property type="entry name" value="UDP_glycos_trans_CS"/>
</dbReference>
<keyword evidence="3 4" id="KW-0808">Transferase</keyword>
<keyword evidence="5" id="KW-0472">Membrane</keyword>
<evidence type="ECO:0000256" key="2">
    <source>
        <dbReference type="ARBA" id="ARBA00022676"/>
    </source>
</evidence>
<dbReference type="Gene3D" id="3.40.50.2000">
    <property type="entry name" value="Glycogen Phosphorylase B"/>
    <property type="match status" value="1"/>
</dbReference>
<evidence type="ECO:0000313" key="6">
    <source>
        <dbReference type="EMBL" id="KAK7603582.1"/>
    </source>
</evidence>
<evidence type="ECO:0000256" key="1">
    <source>
        <dbReference type="ARBA" id="ARBA00009995"/>
    </source>
</evidence>
<organism evidence="6 7">
    <name type="scientific">Parthenolecanium corni</name>
    <dbReference type="NCBI Taxonomy" id="536013"/>
    <lineage>
        <taxon>Eukaryota</taxon>
        <taxon>Metazoa</taxon>
        <taxon>Ecdysozoa</taxon>
        <taxon>Arthropoda</taxon>
        <taxon>Hexapoda</taxon>
        <taxon>Insecta</taxon>
        <taxon>Pterygota</taxon>
        <taxon>Neoptera</taxon>
        <taxon>Paraneoptera</taxon>
        <taxon>Hemiptera</taxon>
        <taxon>Sternorrhyncha</taxon>
        <taxon>Coccoidea</taxon>
        <taxon>Coccidae</taxon>
        <taxon>Parthenolecanium</taxon>
    </lineage>
</organism>
<dbReference type="SUPFAM" id="SSF53756">
    <property type="entry name" value="UDP-Glycosyltransferase/glycogen phosphorylase"/>
    <property type="match status" value="1"/>
</dbReference>
<dbReference type="PANTHER" id="PTHR48043:SF27">
    <property type="entry name" value="UDP-GLUCURONOSYLTRANSFERASE"/>
    <property type="match status" value="1"/>
</dbReference>
<evidence type="ECO:0000256" key="3">
    <source>
        <dbReference type="ARBA" id="ARBA00022679"/>
    </source>
</evidence>
<dbReference type="AlphaFoldDB" id="A0AAN9TTK1"/>
<evidence type="ECO:0000256" key="5">
    <source>
        <dbReference type="RuleBase" id="RU362059"/>
    </source>
</evidence>
<dbReference type="FunFam" id="3.40.50.2000:FF:000021">
    <property type="entry name" value="UDP-glucuronosyltransferase"/>
    <property type="match status" value="1"/>
</dbReference>
<reference evidence="6 7" key="1">
    <citation type="submission" date="2024-03" db="EMBL/GenBank/DDBJ databases">
        <title>Adaptation during the transition from Ophiocordyceps entomopathogen to insect associate is accompanied by gene loss and intensified selection.</title>
        <authorList>
            <person name="Ward C.M."/>
            <person name="Onetto C.A."/>
            <person name="Borneman A.R."/>
        </authorList>
    </citation>
    <scope>NUCLEOTIDE SEQUENCE [LARGE SCALE GENOMIC DNA]</scope>
    <source>
        <strain evidence="6">AWRI1</strain>
        <tissue evidence="6">Single Adult Female</tissue>
    </source>
</reference>
<dbReference type="InterPro" id="IPR050271">
    <property type="entry name" value="UDP-glycosyltransferase"/>
</dbReference>
<comment type="subcellular location">
    <subcellularLocation>
        <location evidence="5">Membrane</location>
        <topology evidence="5">Single-pass membrane protein</topology>
    </subcellularLocation>
</comment>
<comment type="similarity">
    <text evidence="1 4">Belongs to the UDP-glycosyltransferase family.</text>
</comment>
<keyword evidence="5" id="KW-0812">Transmembrane</keyword>
<dbReference type="CDD" id="cd03784">
    <property type="entry name" value="GT1_Gtf-like"/>
    <property type="match status" value="1"/>
</dbReference>
<dbReference type="EC" id="2.4.1.17" evidence="5"/>
<protein>
    <recommendedName>
        <fullName evidence="5">UDP-glucuronosyltransferase</fullName>
        <ecNumber evidence="5">2.4.1.17</ecNumber>
    </recommendedName>
</protein>
<accession>A0AAN9TTK1</accession>
<dbReference type="PROSITE" id="PS00375">
    <property type="entry name" value="UDPGT"/>
    <property type="match status" value="1"/>
</dbReference>
<sequence length="496" mass="56551">MVTLAGTKSHKIPFVELGKGLSERGHNLTFVNAFPTDSPNPLIDEINPTNLVMYIKNFTNWDLLGPKLRGQMPVPIIDIFKFGYEVCEAFLSDRETKILMHRGTFDLVILDGAYPECAVGLAYHFRAPFIYINTVGFYTGSLSMAGNPTLYSVTPYFGLALSDNMHLLQRLTNSAYHLCLAAFHSVMVTYFLHKVLKAHINPAIPSPYDITKNVSLIFQNGHFSLTYPRPFLPSVVEIACIHCRPAKPLPKDIEQFINAGYGRGFVYVSMGSSVKAVNMPEKLRMLFISVFRSLPYQILWKWESAGLTQSLDLPKNVMLGHWFPQQDLLGHPRIRAFVTHGGLLSLFETVYHGVPVVAMPVFCDHDSNVEKAIQDGYAIRLEWQELTVTRLMNSISTVINDPQYKNNALRRSYLLKDQQELPIQRAIFWTEYVIRHKGGYHLQSPSKDMNFIRYYLIDVIILALILIYLTIHSLQLICKFTSKIISCKYKVKLKYN</sequence>
<dbReference type="Proteomes" id="UP001367676">
    <property type="component" value="Unassembled WGS sequence"/>
</dbReference>